<dbReference type="AlphaFoldDB" id="A0A939H8X3"/>
<evidence type="ECO:0000256" key="7">
    <source>
        <dbReference type="ARBA" id="ARBA00034617"/>
    </source>
</evidence>
<evidence type="ECO:0000256" key="3">
    <source>
        <dbReference type="ARBA" id="ARBA00022801"/>
    </source>
</evidence>
<dbReference type="Gene3D" id="3.40.50.300">
    <property type="entry name" value="P-loop containing nucleotide triphosphate hydrolases"/>
    <property type="match status" value="3"/>
</dbReference>
<dbReference type="SUPFAM" id="SSF52540">
    <property type="entry name" value="P-loop containing nucleoside triphosphate hydrolases"/>
    <property type="match status" value="1"/>
</dbReference>
<comment type="catalytic activity">
    <reaction evidence="9">
        <text>ATP + H2O = ADP + phosphate + H(+)</text>
        <dbReference type="Rhea" id="RHEA:13065"/>
        <dbReference type="ChEBI" id="CHEBI:15377"/>
        <dbReference type="ChEBI" id="CHEBI:15378"/>
        <dbReference type="ChEBI" id="CHEBI:30616"/>
        <dbReference type="ChEBI" id="CHEBI:43474"/>
        <dbReference type="ChEBI" id="CHEBI:456216"/>
        <dbReference type="EC" id="5.6.2.4"/>
    </reaction>
</comment>
<dbReference type="EC" id="5.6.2.4" evidence="8"/>
<comment type="similarity">
    <text evidence="1">Belongs to the helicase family. UvrD subfamily.</text>
</comment>
<dbReference type="RefSeq" id="WP_207598076.1">
    <property type="nucleotide sequence ID" value="NZ_JAFNJU010000001.1"/>
</dbReference>
<evidence type="ECO:0000256" key="10">
    <source>
        <dbReference type="PROSITE-ProRule" id="PRU00560"/>
    </source>
</evidence>
<dbReference type="PANTHER" id="PTHR11070:SF17">
    <property type="entry name" value="DNA HELICASE IV"/>
    <property type="match status" value="1"/>
</dbReference>
<dbReference type="Pfam" id="PF00580">
    <property type="entry name" value="UvrD-helicase"/>
    <property type="match status" value="1"/>
</dbReference>
<comment type="catalytic activity">
    <reaction evidence="7">
        <text>Couples ATP hydrolysis with the unwinding of duplex DNA by translocating in the 3'-5' direction.</text>
        <dbReference type="EC" id="5.6.2.4"/>
    </reaction>
</comment>
<feature type="binding site" evidence="10">
    <location>
        <begin position="218"/>
        <end position="225"/>
    </location>
    <ligand>
        <name>ATP</name>
        <dbReference type="ChEBI" id="CHEBI:30616"/>
    </ligand>
</feature>
<evidence type="ECO:0000256" key="9">
    <source>
        <dbReference type="ARBA" id="ARBA00048988"/>
    </source>
</evidence>
<dbReference type="Proteomes" id="UP000664218">
    <property type="component" value="Unassembled WGS sequence"/>
</dbReference>
<dbReference type="InterPro" id="IPR014017">
    <property type="entry name" value="DNA_helicase_UvrD-like_C"/>
</dbReference>
<dbReference type="GO" id="GO:0005829">
    <property type="term" value="C:cytosol"/>
    <property type="evidence" value="ECO:0007669"/>
    <property type="project" value="TreeGrafter"/>
</dbReference>
<organism evidence="12 13">
    <name type="scientific">Proteiniclasticum aestuarii</name>
    <dbReference type="NCBI Taxonomy" id="2817862"/>
    <lineage>
        <taxon>Bacteria</taxon>
        <taxon>Bacillati</taxon>
        <taxon>Bacillota</taxon>
        <taxon>Clostridia</taxon>
        <taxon>Eubacteriales</taxon>
        <taxon>Clostridiaceae</taxon>
        <taxon>Proteiniclasticum</taxon>
    </lineage>
</organism>
<dbReference type="InterPro" id="IPR014016">
    <property type="entry name" value="UvrD-like_ATP-bd"/>
</dbReference>
<dbReference type="Pfam" id="PF13538">
    <property type="entry name" value="UvrD_C_2"/>
    <property type="match status" value="1"/>
</dbReference>
<keyword evidence="4 10" id="KW-0347">Helicase</keyword>
<gene>
    <name evidence="12" type="ORF">J3A84_00695</name>
</gene>
<sequence>MSIREHEDYDKEIERLEETKEYIRRIISLVVEKRLKYRKDMREAFSELDDMDNSLSYASILLNAKLLDSLEQNFGMLKKSKDHPYFARMDIRQSDKDRDEQLYIGKISLFDESMDTPLVVDWRAPIASVYYDGRLGKARYKSYGEEYEIDLFRKRQYTIENGELKHFVDVDISMSDTFLQATLENHASDKLKDIVSTIQSEQNDIIRADIHKPLIVQGVAGSGKTTIALHRIAYLIYTYSDSFQPEDFIIIAPNNLFLDYISSVLPELGAEDVRQTTFPDFMLDVIGERYPLSDQNSKLRLLLKKESLEEYDRGLIIRASAFKNSMLMRKILEAYCGDIEEHFIPPVDFEVNGEVIFTRAYLEEMFRESYAYLPFYKRIDQLESYLDHHVKEAVDEMVAKTRRIYDRRMDRVRKSDMDSEDRKTKLKAAIMDRDEKIKMLQRSRKKAVKDYIKRIDRKDALFFYNRLMTDADLLERYTDDKEVIRFIVEDRIKRIPAKELELEDLAPMAYLHNKLYGIDKSARVKYAVIDEAQDFSDFQFFVLREILNTDRFTILGDLSQGIHMYRAVKDWSYLQESVFEEEVNYLTLLQSYRTTIEIMNEANGVLKKAPIRDLSLANPVVRHGKKPQIRKHKDESSLVKGILETIDKWMQEEYTTIAIITKSEDDAGAIHGALTKGSGYAIGLIEEKAAHFEERIVVLPAYLAKGLEFDAVITTNLHDAFEISALDAKLLYVAMTRAMHRLSLQFISGKNSYF</sequence>
<keyword evidence="5 10" id="KW-0067">ATP-binding</keyword>
<dbReference type="PROSITE" id="PS51198">
    <property type="entry name" value="UVRD_HELICASE_ATP_BIND"/>
    <property type="match status" value="1"/>
</dbReference>
<keyword evidence="13" id="KW-1185">Reference proteome</keyword>
<keyword evidence="6" id="KW-0413">Isomerase</keyword>
<keyword evidence="2 10" id="KW-0547">Nucleotide-binding</keyword>
<dbReference type="GO" id="GO:0016787">
    <property type="term" value="F:hydrolase activity"/>
    <property type="evidence" value="ECO:0007669"/>
    <property type="project" value="UniProtKB-UniRule"/>
</dbReference>
<evidence type="ECO:0000256" key="6">
    <source>
        <dbReference type="ARBA" id="ARBA00023235"/>
    </source>
</evidence>
<evidence type="ECO:0000256" key="8">
    <source>
        <dbReference type="ARBA" id="ARBA00034808"/>
    </source>
</evidence>
<reference evidence="12" key="1">
    <citation type="submission" date="2021-03" db="EMBL/GenBank/DDBJ databases">
        <title>Proteiniclasticum marinus sp. nov., isolated from tidal flat sediment.</title>
        <authorList>
            <person name="Namirimu T."/>
            <person name="Yang J.-A."/>
            <person name="Yang S.-H."/>
            <person name="Kim Y.-J."/>
            <person name="Kwon K.K."/>
        </authorList>
    </citation>
    <scope>NUCLEOTIDE SEQUENCE</scope>
    <source>
        <strain evidence="12">SCR006</strain>
    </source>
</reference>
<protein>
    <recommendedName>
        <fullName evidence="8">DNA 3'-5' helicase</fullName>
        <ecNumber evidence="8">5.6.2.4</ecNumber>
    </recommendedName>
</protein>
<evidence type="ECO:0000256" key="2">
    <source>
        <dbReference type="ARBA" id="ARBA00022741"/>
    </source>
</evidence>
<dbReference type="GO" id="GO:0003677">
    <property type="term" value="F:DNA binding"/>
    <property type="evidence" value="ECO:0007669"/>
    <property type="project" value="InterPro"/>
</dbReference>
<evidence type="ECO:0000259" key="11">
    <source>
        <dbReference type="PROSITE" id="PS51198"/>
    </source>
</evidence>
<dbReference type="InterPro" id="IPR013986">
    <property type="entry name" value="DExx_box_DNA_helicase_dom_sf"/>
</dbReference>
<feature type="domain" description="UvrD-like helicase ATP-binding" evidence="11">
    <location>
        <begin position="197"/>
        <end position="595"/>
    </location>
</feature>
<dbReference type="EMBL" id="JAFNJU010000001">
    <property type="protein sequence ID" value="MBO1263557.1"/>
    <property type="molecule type" value="Genomic_DNA"/>
</dbReference>
<dbReference type="GO" id="GO:0000725">
    <property type="term" value="P:recombinational repair"/>
    <property type="evidence" value="ECO:0007669"/>
    <property type="project" value="TreeGrafter"/>
</dbReference>
<dbReference type="NCBIfam" id="NF041464">
    <property type="entry name" value="HelD_BACSU"/>
    <property type="match status" value="1"/>
</dbReference>
<name>A0A939H8X3_9CLOT</name>
<dbReference type="InterPro" id="IPR027417">
    <property type="entry name" value="P-loop_NTPase"/>
</dbReference>
<evidence type="ECO:0000313" key="12">
    <source>
        <dbReference type="EMBL" id="MBO1263557.1"/>
    </source>
</evidence>
<dbReference type="InterPro" id="IPR000212">
    <property type="entry name" value="DNA_helicase_UvrD/REP"/>
</dbReference>
<dbReference type="GO" id="GO:0005524">
    <property type="term" value="F:ATP binding"/>
    <property type="evidence" value="ECO:0007669"/>
    <property type="project" value="UniProtKB-UniRule"/>
</dbReference>
<comment type="caution">
    <text evidence="12">The sequence shown here is derived from an EMBL/GenBank/DDBJ whole genome shotgun (WGS) entry which is preliminary data.</text>
</comment>
<evidence type="ECO:0000313" key="13">
    <source>
        <dbReference type="Proteomes" id="UP000664218"/>
    </source>
</evidence>
<dbReference type="InterPro" id="IPR027785">
    <property type="entry name" value="UvrD-like_helicase_C"/>
</dbReference>
<evidence type="ECO:0000256" key="1">
    <source>
        <dbReference type="ARBA" id="ARBA00009922"/>
    </source>
</evidence>
<dbReference type="PANTHER" id="PTHR11070">
    <property type="entry name" value="UVRD / RECB / PCRA DNA HELICASE FAMILY MEMBER"/>
    <property type="match status" value="1"/>
</dbReference>
<dbReference type="Pfam" id="PF13361">
    <property type="entry name" value="UvrD_C"/>
    <property type="match status" value="1"/>
</dbReference>
<dbReference type="GO" id="GO:0043138">
    <property type="term" value="F:3'-5' DNA helicase activity"/>
    <property type="evidence" value="ECO:0007669"/>
    <property type="project" value="UniProtKB-EC"/>
</dbReference>
<evidence type="ECO:0000256" key="5">
    <source>
        <dbReference type="ARBA" id="ARBA00022840"/>
    </source>
</evidence>
<proteinExistence type="inferred from homology"/>
<evidence type="ECO:0000256" key="4">
    <source>
        <dbReference type="ARBA" id="ARBA00022806"/>
    </source>
</evidence>
<dbReference type="Gene3D" id="1.10.10.160">
    <property type="match status" value="1"/>
</dbReference>
<keyword evidence="3 10" id="KW-0378">Hydrolase</keyword>
<accession>A0A939H8X3</accession>
<dbReference type="InterPro" id="IPR048228">
    <property type="entry name" value="HelD_bacillota"/>
</dbReference>